<feature type="transmembrane region" description="Helical" evidence="2">
    <location>
        <begin position="230"/>
        <end position="259"/>
    </location>
</feature>
<keyword evidence="2" id="KW-0812">Transmembrane</keyword>
<dbReference type="Pfam" id="PF13347">
    <property type="entry name" value="MFS_2"/>
    <property type="match status" value="1"/>
</dbReference>
<organism evidence="3">
    <name type="scientific">Burkholderia cenocepacia</name>
    <dbReference type="NCBI Taxonomy" id="95486"/>
    <lineage>
        <taxon>Bacteria</taxon>
        <taxon>Pseudomonadati</taxon>
        <taxon>Pseudomonadota</taxon>
        <taxon>Betaproteobacteria</taxon>
        <taxon>Burkholderiales</taxon>
        <taxon>Burkholderiaceae</taxon>
        <taxon>Burkholderia</taxon>
        <taxon>Burkholderia cepacia complex</taxon>
    </lineage>
</organism>
<feature type="transmembrane region" description="Helical" evidence="2">
    <location>
        <begin position="413"/>
        <end position="433"/>
    </location>
</feature>
<feature type="transmembrane region" description="Helical" evidence="2">
    <location>
        <begin position="320"/>
        <end position="345"/>
    </location>
</feature>
<dbReference type="InterPro" id="IPR036259">
    <property type="entry name" value="MFS_trans_sf"/>
</dbReference>
<comment type="similarity">
    <text evidence="1">Belongs to the sodium:galactoside symporter (TC 2.A.2) family.</text>
</comment>
<reference evidence="3" key="1">
    <citation type="submission" date="2014-04" db="EMBL/GenBank/DDBJ databases">
        <title>In planta biocontrol of soil-borne Fusarium wilt of banana through a plant endophytic bacterium, Burkholderia cenocepacia 869T2.</title>
        <authorList>
            <person name="Ho Y.-N."/>
            <person name="Chiang H.-M."/>
            <person name="Chao C.-P."/>
            <person name="Su C.-C."/>
            <person name="Hsu H.-F."/>
            <person name="Guo C.-T."/>
            <person name="Hsieh J.-L."/>
            <person name="Huang C.-C."/>
        </authorList>
    </citation>
    <scope>NUCLEOTIDE SEQUENCE [LARGE SCALE GENOMIC DNA]</scope>
    <source>
        <strain evidence="3">869T2</strain>
    </source>
</reference>
<dbReference type="PANTHER" id="PTHR11328">
    <property type="entry name" value="MAJOR FACILITATOR SUPERFAMILY DOMAIN-CONTAINING PROTEIN"/>
    <property type="match status" value="1"/>
</dbReference>
<dbReference type="SUPFAM" id="SSF103473">
    <property type="entry name" value="MFS general substrate transporter"/>
    <property type="match status" value="1"/>
</dbReference>
<keyword evidence="2" id="KW-0472">Membrane</keyword>
<comment type="caution">
    <text evidence="3">The sequence shown here is derived from an EMBL/GenBank/DDBJ whole genome shotgun (WGS) entry which is preliminary data.</text>
</comment>
<feature type="transmembrane region" description="Helical" evidence="2">
    <location>
        <begin position="12"/>
        <end position="35"/>
    </location>
</feature>
<dbReference type="GO" id="GO:0005886">
    <property type="term" value="C:plasma membrane"/>
    <property type="evidence" value="ECO:0007669"/>
    <property type="project" value="TreeGrafter"/>
</dbReference>
<feature type="transmembrane region" description="Helical" evidence="2">
    <location>
        <begin position="107"/>
        <end position="132"/>
    </location>
</feature>
<evidence type="ECO:0000313" key="3">
    <source>
        <dbReference type="EMBL" id="KEA55821.1"/>
    </source>
</evidence>
<feature type="transmembrane region" description="Helical" evidence="2">
    <location>
        <begin position="294"/>
        <end position="314"/>
    </location>
</feature>
<keyword evidence="2" id="KW-1133">Transmembrane helix</keyword>
<dbReference type="GO" id="GO:0015293">
    <property type="term" value="F:symporter activity"/>
    <property type="evidence" value="ECO:0007669"/>
    <property type="project" value="InterPro"/>
</dbReference>
<protein>
    <recommendedName>
        <fullName evidence="4">MFS transporter</fullName>
    </recommendedName>
</protein>
<dbReference type="Gene3D" id="1.20.1250.20">
    <property type="entry name" value="MFS general substrate transporter like domains"/>
    <property type="match status" value="2"/>
</dbReference>
<dbReference type="InterPro" id="IPR039672">
    <property type="entry name" value="MFS_2"/>
</dbReference>
<dbReference type="AlphaFoldDB" id="A0A071MH71"/>
<accession>A0A071MH71</accession>
<sequence>MDKPKASRLVRYPIYTIGDLSSGIYSVTPSILLMFYMTNILGISVGLATLAVVLPKIVDLISSPVVGGMSDRTSTSVGRRRPYILFAGLTILPTFGFIWGAPFGSPFASACFVIAIFSVCTFCYSCFLVPYCALNSEIATGYHDSTALNSYRAVYSMLGCVLAGAGAPLIVEKFGGGRPGYLAMGIVMGSVMAASVTTTFFASREPRRHVDGQRLTKAEIWRALVNNRPFLLLLFSYVLHVVGGGVVGATLAYFVTYVLHRDTDFLSLLFFLTFGASVAAIPLFVHLGKLVGKFGSFAVALVVAGTAALGYLMVHRATPVPFVLAIATVLGMSEGGIQVFAYSMLADCIKHGDKRGDAPQAEAVLSGVFVAGEKLGFALGALVAGGLFALAGLTETQEGFVEQPNSAIWSIRLAVSVIPMVVNVLAVILFWFYRPFDLRIVAPAPTELHSEQPSVS</sequence>
<dbReference type="GO" id="GO:0008643">
    <property type="term" value="P:carbohydrate transport"/>
    <property type="evidence" value="ECO:0007669"/>
    <property type="project" value="InterPro"/>
</dbReference>
<feature type="transmembrane region" description="Helical" evidence="2">
    <location>
        <begin position="375"/>
        <end position="393"/>
    </location>
</feature>
<feature type="transmembrane region" description="Helical" evidence="2">
    <location>
        <begin position="153"/>
        <end position="171"/>
    </location>
</feature>
<feature type="transmembrane region" description="Helical" evidence="2">
    <location>
        <begin position="265"/>
        <end position="287"/>
    </location>
</feature>
<feature type="transmembrane region" description="Helical" evidence="2">
    <location>
        <begin position="41"/>
        <end position="62"/>
    </location>
</feature>
<gene>
    <name evidence="3" type="ORF">DT99_30530</name>
</gene>
<dbReference type="PANTHER" id="PTHR11328:SF24">
    <property type="entry name" value="MAJOR FACILITATOR SUPERFAMILY (MFS) PROFILE DOMAIN-CONTAINING PROTEIN"/>
    <property type="match status" value="1"/>
</dbReference>
<proteinExistence type="inferred from homology"/>
<feature type="transmembrane region" description="Helical" evidence="2">
    <location>
        <begin position="183"/>
        <end position="202"/>
    </location>
</feature>
<evidence type="ECO:0008006" key="4">
    <source>
        <dbReference type="Google" id="ProtNLM"/>
    </source>
</evidence>
<feature type="transmembrane region" description="Helical" evidence="2">
    <location>
        <begin position="83"/>
        <end position="101"/>
    </location>
</feature>
<dbReference type="EMBL" id="JJOA01000035">
    <property type="protein sequence ID" value="KEA55821.1"/>
    <property type="molecule type" value="Genomic_DNA"/>
</dbReference>
<evidence type="ECO:0000256" key="1">
    <source>
        <dbReference type="ARBA" id="ARBA00009617"/>
    </source>
</evidence>
<evidence type="ECO:0000256" key="2">
    <source>
        <dbReference type="SAM" id="Phobius"/>
    </source>
</evidence>
<name>A0A071MH71_9BURK</name>